<comment type="caution">
    <text evidence="1">The sequence shown here is derived from an EMBL/GenBank/DDBJ whole genome shotgun (WGS) entry which is preliminary data.</text>
</comment>
<name>A0A921MN06_9FIRM</name>
<dbReference type="Pfam" id="PF14907">
    <property type="entry name" value="NTP_transf_5"/>
    <property type="match status" value="1"/>
</dbReference>
<reference evidence="1" key="2">
    <citation type="submission" date="2021-09" db="EMBL/GenBank/DDBJ databases">
        <authorList>
            <person name="Gilroy R."/>
        </authorList>
    </citation>
    <scope>NUCLEOTIDE SEQUENCE</scope>
    <source>
        <strain evidence="1">CHK179-5677</strain>
    </source>
</reference>
<accession>A0A921MN06</accession>
<dbReference type="InterPro" id="IPR039498">
    <property type="entry name" value="NTP_transf_5"/>
</dbReference>
<reference evidence="1" key="1">
    <citation type="journal article" date="2021" name="PeerJ">
        <title>Extensive microbial diversity within the chicken gut microbiome revealed by metagenomics and culture.</title>
        <authorList>
            <person name="Gilroy R."/>
            <person name="Ravi A."/>
            <person name="Getino M."/>
            <person name="Pursley I."/>
            <person name="Horton D.L."/>
            <person name="Alikhan N.F."/>
            <person name="Baker D."/>
            <person name="Gharbi K."/>
            <person name="Hall N."/>
            <person name="Watson M."/>
            <person name="Adriaenssens E.M."/>
            <person name="Foster-Nyarko E."/>
            <person name="Jarju S."/>
            <person name="Secka A."/>
            <person name="Antonio M."/>
            <person name="Oren A."/>
            <person name="Chaudhuri R.R."/>
            <person name="La Ragione R."/>
            <person name="Hildebrand F."/>
            <person name="Pallen M.J."/>
        </authorList>
    </citation>
    <scope>NUCLEOTIDE SEQUENCE</scope>
    <source>
        <strain evidence="1">CHK179-5677</strain>
    </source>
</reference>
<evidence type="ECO:0000313" key="2">
    <source>
        <dbReference type="Proteomes" id="UP000760668"/>
    </source>
</evidence>
<dbReference type="RefSeq" id="WP_294536046.1">
    <property type="nucleotide sequence ID" value="NZ_DYUC01000095.1"/>
</dbReference>
<evidence type="ECO:0000313" key="1">
    <source>
        <dbReference type="EMBL" id="HJG87212.1"/>
    </source>
</evidence>
<proteinExistence type="predicted"/>
<organism evidence="1 2">
    <name type="scientific">Pseudoflavonifractor capillosus</name>
    <dbReference type="NCBI Taxonomy" id="106588"/>
    <lineage>
        <taxon>Bacteria</taxon>
        <taxon>Bacillati</taxon>
        <taxon>Bacillota</taxon>
        <taxon>Clostridia</taxon>
        <taxon>Eubacteriales</taxon>
        <taxon>Oscillospiraceae</taxon>
        <taxon>Pseudoflavonifractor</taxon>
    </lineage>
</organism>
<gene>
    <name evidence="1" type="ORF">K8V01_09365</name>
</gene>
<dbReference type="EMBL" id="DYUC01000095">
    <property type="protein sequence ID" value="HJG87212.1"/>
    <property type="molecule type" value="Genomic_DNA"/>
</dbReference>
<dbReference type="AlphaFoldDB" id="A0A921MN06"/>
<sequence>MEENQQQFLQCLRGALFRREAVRWPEGEAERDALLALAGEQHVLPLVLDRLIPAARAAGVDQGALRPLRQLLLQSAVGQTRRTGKLVELCGALEAEGLRPLLVKGLACRLLYPNPDLRPSSDEDLLARDGEMEAIHGVLTRMGMEAEEGGPPGQAQVVTYCDQESGLRIELHRRLFAEDAQAYGGMNRCFARAFERGVLLEGAGGPVWTMGPDDHLLYLICHSFKHFLHSGFGVRQVCDICLAAAAWGDRIAWDALFDALKPFRADCFARNLFAIGAEYLGFAGLWPEPMAAALAARGETDCLPLLEDLLTAGVYGSSSDVRLHSSRITLNAVAAEGEQRLGRSVLRTVFPSARELEGRYPYLKDKPWLLPGAWVQRLARYAGENRGRAGAARESVAIGERRVALLKKYGVIP</sequence>
<dbReference type="Proteomes" id="UP000760668">
    <property type="component" value="Unassembled WGS sequence"/>
</dbReference>
<protein>
    <submittedName>
        <fullName evidence="1">Nucleotidyltransferase family protein</fullName>
    </submittedName>
</protein>